<evidence type="ECO:0000256" key="7">
    <source>
        <dbReference type="ARBA" id="ARBA00023136"/>
    </source>
</evidence>
<dbReference type="Gene3D" id="3.80.10.10">
    <property type="entry name" value="Ribonuclease Inhibitor"/>
    <property type="match status" value="6"/>
</dbReference>
<organism evidence="10 11">
    <name type="scientific">Cuscuta australis</name>
    <dbReference type="NCBI Taxonomy" id="267555"/>
    <lineage>
        <taxon>Eukaryota</taxon>
        <taxon>Viridiplantae</taxon>
        <taxon>Streptophyta</taxon>
        <taxon>Embryophyta</taxon>
        <taxon>Tracheophyta</taxon>
        <taxon>Spermatophyta</taxon>
        <taxon>Magnoliopsida</taxon>
        <taxon>eudicotyledons</taxon>
        <taxon>Gunneridae</taxon>
        <taxon>Pentapetalae</taxon>
        <taxon>asterids</taxon>
        <taxon>lamiids</taxon>
        <taxon>Solanales</taxon>
        <taxon>Convolvulaceae</taxon>
        <taxon>Cuscuteae</taxon>
        <taxon>Cuscuta</taxon>
        <taxon>Cuscuta subgen. Grammica</taxon>
        <taxon>Cuscuta sect. Cleistogrammica</taxon>
    </lineage>
</organism>
<reference evidence="10 11" key="1">
    <citation type="submission" date="2018-06" db="EMBL/GenBank/DDBJ databases">
        <title>The Genome of Cuscuta australis (Dodder) Provides Insight into the Evolution of Plant Parasitism.</title>
        <authorList>
            <person name="Liu H."/>
        </authorList>
    </citation>
    <scope>NUCLEOTIDE SEQUENCE [LARGE SCALE GENOMIC DNA]</scope>
    <source>
        <strain evidence="11">cv. Yunnan</strain>
        <tissue evidence="10">Vines</tissue>
    </source>
</reference>
<keyword evidence="9" id="KW-0325">Glycoprotein</keyword>
<dbReference type="PRINTS" id="PR00019">
    <property type="entry name" value="LEURICHRPT"/>
</dbReference>
<evidence type="ECO:0000313" key="11">
    <source>
        <dbReference type="Proteomes" id="UP000249390"/>
    </source>
</evidence>
<accession>A0A328DFF7</accession>
<keyword evidence="7" id="KW-0472">Membrane</keyword>
<evidence type="ECO:0000313" key="10">
    <source>
        <dbReference type="EMBL" id="RAL44206.1"/>
    </source>
</evidence>
<proteinExistence type="predicted"/>
<dbReference type="PANTHER" id="PTHR27000">
    <property type="entry name" value="LEUCINE-RICH REPEAT RECEPTOR-LIKE PROTEIN KINASE FAMILY PROTEIN-RELATED"/>
    <property type="match status" value="1"/>
</dbReference>
<keyword evidence="5" id="KW-0677">Repeat</keyword>
<keyword evidence="3" id="KW-0812">Transmembrane</keyword>
<dbReference type="PROSITE" id="PS51450">
    <property type="entry name" value="LRR"/>
    <property type="match status" value="1"/>
</dbReference>
<evidence type="ECO:0000256" key="4">
    <source>
        <dbReference type="ARBA" id="ARBA00022729"/>
    </source>
</evidence>
<dbReference type="SMART" id="SM00369">
    <property type="entry name" value="LRR_TYP"/>
    <property type="match status" value="8"/>
</dbReference>
<evidence type="ECO:0000256" key="5">
    <source>
        <dbReference type="ARBA" id="ARBA00022737"/>
    </source>
</evidence>
<dbReference type="GO" id="GO:0006952">
    <property type="term" value="P:defense response"/>
    <property type="evidence" value="ECO:0007669"/>
    <property type="project" value="UniProtKB-ARBA"/>
</dbReference>
<dbReference type="EMBL" id="NQVE01000147">
    <property type="protein sequence ID" value="RAL44206.1"/>
    <property type="molecule type" value="Genomic_DNA"/>
</dbReference>
<keyword evidence="8" id="KW-0675">Receptor</keyword>
<evidence type="ECO:0000256" key="3">
    <source>
        <dbReference type="ARBA" id="ARBA00022692"/>
    </source>
</evidence>
<dbReference type="FunFam" id="3.80.10.10:FF:000041">
    <property type="entry name" value="LRR receptor-like serine/threonine-protein kinase ERECTA"/>
    <property type="match status" value="1"/>
</dbReference>
<dbReference type="SMART" id="SM00365">
    <property type="entry name" value="LRR_SD22"/>
    <property type="match status" value="6"/>
</dbReference>
<keyword evidence="6" id="KW-1133">Transmembrane helix</keyword>
<gene>
    <name evidence="10" type="ORF">DM860_016452</name>
</gene>
<dbReference type="GO" id="GO:0051707">
    <property type="term" value="P:response to other organism"/>
    <property type="evidence" value="ECO:0007669"/>
    <property type="project" value="UniProtKB-ARBA"/>
</dbReference>
<evidence type="ECO:0000256" key="9">
    <source>
        <dbReference type="ARBA" id="ARBA00023180"/>
    </source>
</evidence>
<comment type="caution">
    <text evidence="10">The sequence shown here is derived from an EMBL/GenBank/DDBJ whole genome shotgun (WGS) entry which is preliminary data.</text>
</comment>
<dbReference type="InterPro" id="IPR032675">
    <property type="entry name" value="LRR_dom_sf"/>
</dbReference>
<protein>
    <recommendedName>
        <fullName evidence="12">Leucine-rich repeat-containing N-terminal plant-type domain-containing protein</fullName>
    </recommendedName>
</protein>
<evidence type="ECO:0000256" key="6">
    <source>
        <dbReference type="ARBA" id="ARBA00022989"/>
    </source>
</evidence>
<sequence>MQLFPAPEKGKLTKLTHLEVPHLNLTGEIPSWLANLTQLIHIDLSHNQFTGQIPSNFSPLLERLDLSYNNLEGTIPTNLSCLRNLHSLSLDHNRFVGLVELSLFSSLKNLTSFSISHNNLSLNLTNISSKNLNFPNLQFLGLASCNLSEFPTFLHHNKRPFEHLDLSSNSLRGQIPPWICDLGQNSKTGLYLNLSHNLLTGFQQEHPLFHPRVRIRSLDLRNNKLQGSLPIPPSSSTSTFSTFLVSNYSLSGEVSQLMCNFTSLVHLDLSFNSLSGKLPQCLSHFSNFLSLLDLGGNKFSGNIPSMWKNGCYLRMISMSHNQLQGQIPSDVNLTGETPSWLMNLTQLTFIYLSHTQLSGPIPSWLMTLPQLIYIDLSHNQLTGQIPSNFSHQIEILDLSSNNLNGSIPTNLAHTHNLFQIFLQNNRLVGLVELSLFSHLKNLSSLNLSHNKLSLSFKNISSKKYNCFPSLRSLELASCNFSDFPTFLHNNKNQIDYLDLSNNNLKSQIPPWIFVLGRNSRMGLYLNLSHNLLTGFKREHSVFHPQVEIRALDLRHNMLQGFLPIPPSSSSYLISNNRLSGEVSHLICNLKSLEHLDLSYNNLSGQLPQCLSNFSDSLSLLDLSGNKFDGNIPSTWRNGCNLRMISMSNNQLHGQFPRSLVNCSSLEFIDFGNNRITDSFPSWLGTVTHLSVIILRSNCFHGVINDDIGFSNLRVIDISNNSFSGKLPSMFISVSKPMRALNNTSRMVEYMEQYLDPDSFIGSEEFGSFDYSMTMHNKGLEMNYMKIPNIFCGIDFSSNNFEGHILDAFGDLLGLQLLNISRNLLSGTTAPPISGRARLLVEWGQCKV</sequence>
<dbReference type="GO" id="GO:0016020">
    <property type="term" value="C:membrane"/>
    <property type="evidence" value="ECO:0007669"/>
    <property type="project" value="UniProtKB-SubCell"/>
</dbReference>
<comment type="subcellular location">
    <subcellularLocation>
        <location evidence="1">Membrane</location>
        <topology evidence="1">Single-pass type I membrane protein</topology>
    </subcellularLocation>
</comment>
<dbReference type="SUPFAM" id="SSF52058">
    <property type="entry name" value="L domain-like"/>
    <property type="match status" value="1"/>
</dbReference>
<dbReference type="PANTHER" id="PTHR27000:SF642">
    <property type="entry name" value="INACTIVE LEUCINE-RICH REPEAT RECEPTOR KINASE XIAO-RELATED"/>
    <property type="match status" value="1"/>
</dbReference>
<dbReference type="Proteomes" id="UP000249390">
    <property type="component" value="Unassembled WGS sequence"/>
</dbReference>
<dbReference type="Pfam" id="PF00560">
    <property type="entry name" value="LRR_1"/>
    <property type="match status" value="14"/>
</dbReference>
<keyword evidence="4" id="KW-0732">Signal</keyword>
<evidence type="ECO:0000256" key="8">
    <source>
        <dbReference type="ARBA" id="ARBA00023170"/>
    </source>
</evidence>
<dbReference type="AlphaFoldDB" id="A0A328DFF7"/>
<keyword evidence="2" id="KW-0433">Leucine-rich repeat</keyword>
<keyword evidence="11" id="KW-1185">Reference proteome</keyword>
<dbReference type="SUPFAM" id="SSF52047">
    <property type="entry name" value="RNI-like"/>
    <property type="match status" value="2"/>
</dbReference>
<evidence type="ECO:0000256" key="2">
    <source>
        <dbReference type="ARBA" id="ARBA00022614"/>
    </source>
</evidence>
<dbReference type="InterPro" id="IPR003591">
    <property type="entry name" value="Leu-rich_rpt_typical-subtyp"/>
</dbReference>
<evidence type="ECO:0000256" key="1">
    <source>
        <dbReference type="ARBA" id="ARBA00004479"/>
    </source>
</evidence>
<dbReference type="InterPro" id="IPR001611">
    <property type="entry name" value="Leu-rich_rpt"/>
</dbReference>
<name>A0A328DFF7_9ASTE</name>
<evidence type="ECO:0008006" key="12">
    <source>
        <dbReference type="Google" id="ProtNLM"/>
    </source>
</evidence>